<feature type="domain" description="Pseudouridine synthase RsuA/RluA-like" evidence="7">
    <location>
        <begin position="90"/>
        <end position="241"/>
    </location>
</feature>
<evidence type="ECO:0000313" key="8">
    <source>
        <dbReference type="EMBL" id="SHD78483.1"/>
    </source>
</evidence>
<dbReference type="InterPro" id="IPR006225">
    <property type="entry name" value="PsdUridine_synth_RluC/D"/>
</dbReference>
<evidence type="ECO:0000256" key="3">
    <source>
        <dbReference type="ARBA" id="ARBA00023235"/>
    </source>
</evidence>
<comment type="similarity">
    <text evidence="2 6">Belongs to the pseudouridine synthase RluA family.</text>
</comment>
<dbReference type="EMBL" id="LT669839">
    <property type="protein sequence ID" value="SHD78483.1"/>
    <property type="molecule type" value="Genomic_DNA"/>
</dbReference>
<protein>
    <recommendedName>
        <fullName evidence="6">Pseudouridine synthase</fullName>
        <ecNumber evidence="6">5.4.99.-</ecNumber>
    </recommendedName>
</protein>
<dbReference type="GO" id="GO:0003723">
    <property type="term" value="F:RNA binding"/>
    <property type="evidence" value="ECO:0007669"/>
    <property type="project" value="UniProtKB-KW"/>
</dbReference>
<dbReference type="OrthoDB" id="9807829at2"/>
<dbReference type="PROSITE" id="PS01129">
    <property type="entry name" value="PSI_RLU"/>
    <property type="match status" value="1"/>
</dbReference>
<dbReference type="InterPro" id="IPR006145">
    <property type="entry name" value="PsdUridine_synth_RsuA/RluA"/>
</dbReference>
<evidence type="ECO:0000313" key="9">
    <source>
        <dbReference type="Proteomes" id="UP000245423"/>
    </source>
</evidence>
<dbReference type="GO" id="GO:0140098">
    <property type="term" value="F:catalytic activity, acting on RNA"/>
    <property type="evidence" value="ECO:0007669"/>
    <property type="project" value="UniProtKB-ARBA"/>
</dbReference>
<gene>
    <name evidence="8" type="primary">yjbO</name>
    <name evidence="8" type="ORF">CUESP1_3157</name>
</gene>
<sequence length="300" mass="34592">MSLLKNSENVIVFNVERNGQSLDEFLFSNEISGRFFRRLYREKNIFINGEFQRKNKVLKGGDIVSIIIEDEIENTLPEPIPLDIVYEDMDLLVLNKQPYIVVHQTKSHQQNTISNGISYYFKNKGIKRKIRFINRLDMDTSGILLVAKSSFAHQQMALQFENNEVVKGYIVVVAGIVKKDQDVISLPIGRGEEKSIKKTVTQKGKEAITKYKVIERYKEASLLDVEILTGRSHQIRVHLSHIGHPIIGDTLYYKPSEYIGRQALHSHYLKAKLPRSKDNIELKAPIPNDIKNLINHFENY</sequence>
<dbReference type="Pfam" id="PF00849">
    <property type="entry name" value="PseudoU_synth_2"/>
    <property type="match status" value="1"/>
</dbReference>
<dbReference type="RefSeq" id="WP_005587386.1">
    <property type="nucleotide sequence ID" value="NZ_LT669839.1"/>
</dbReference>
<dbReference type="Proteomes" id="UP000245423">
    <property type="component" value="Chromosome 1"/>
</dbReference>
<dbReference type="InterPro" id="IPR050188">
    <property type="entry name" value="RluA_PseudoU_synthase"/>
</dbReference>
<feature type="active site" evidence="4">
    <location>
        <position position="137"/>
    </location>
</feature>
<name>M1ZLF6_9FIRM</name>
<evidence type="ECO:0000256" key="1">
    <source>
        <dbReference type="ARBA" id="ARBA00000073"/>
    </source>
</evidence>
<dbReference type="InterPro" id="IPR006224">
    <property type="entry name" value="PsdUridine_synth_RluA-like_CS"/>
</dbReference>
<evidence type="ECO:0000256" key="4">
    <source>
        <dbReference type="PIRSR" id="PIRSR606225-1"/>
    </source>
</evidence>
<proteinExistence type="inferred from homology"/>
<keyword evidence="9" id="KW-1185">Reference proteome</keyword>
<dbReference type="PANTHER" id="PTHR21600:SF44">
    <property type="entry name" value="RIBOSOMAL LARGE SUBUNIT PSEUDOURIDINE SYNTHASE D"/>
    <property type="match status" value="1"/>
</dbReference>
<dbReference type="EC" id="5.4.99.-" evidence="6"/>
<dbReference type="PROSITE" id="PS50889">
    <property type="entry name" value="S4"/>
    <property type="match status" value="1"/>
</dbReference>
<evidence type="ECO:0000256" key="2">
    <source>
        <dbReference type="ARBA" id="ARBA00010876"/>
    </source>
</evidence>
<keyword evidence="5" id="KW-0694">RNA-binding</keyword>
<dbReference type="SUPFAM" id="SSF55120">
    <property type="entry name" value="Pseudouridine synthase"/>
    <property type="match status" value="1"/>
</dbReference>
<dbReference type="CDD" id="cd02869">
    <property type="entry name" value="PseudoU_synth_RluA_like"/>
    <property type="match status" value="1"/>
</dbReference>
<comment type="catalytic activity">
    <reaction evidence="1 6">
        <text>a uridine in RNA = a pseudouridine in RNA</text>
        <dbReference type="Rhea" id="RHEA:48348"/>
        <dbReference type="Rhea" id="RHEA-COMP:12068"/>
        <dbReference type="Rhea" id="RHEA-COMP:12069"/>
        <dbReference type="ChEBI" id="CHEBI:65314"/>
        <dbReference type="ChEBI" id="CHEBI:65315"/>
    </reaction>
</comment>
<dbReference type="AlphaFoldDB" id="M1ZLF6"/>
<dbReference type="Gene3D" id="3.30.2350.10">
    <property type="entry name" value="Pseudouridine synthase"/>
    <property type="match status" value="1"/>
</dbReference>
<keyword evidence="3 6" id="KW-0413">Isomerase</keyword>
<comment type="function">
    <text evidence="6">Responsible for synthesis of pseudouridine from uracil.</text>
</comment>
<dbReference type="InterPro" id="IPR020103">
    <property type="entry name" value="PsdUridine_synth_cat_dom_sf"/>
</dbReference>
<dbReference type="GO" id="GO:0000455">
    <property type="term" value="P:enzyme-directed rRNA pseudouridine synthesis"/>
    <property type="evidence" value="ECO:0007669"/>
    <property type="project" value="TreeGrafter"/>
</dbReference>
<evidence type="ECO:0000256" key="6">
    <source>
        <dbReference type="RuleBase" id="RU362028"/>
    </source>
</evidence>
<organism evidence="8 9">
    <name type="scientific">[Clostridium] ultunense Esp</name>
    <dbReference type="NCBI Taxonomy" id="1288971"/>
    <lineage>
        <taxon>Bacteria</taxon>
        <taxon>Bacillati</taxon>
        <taxon>Bacillota</taxon>
        <taxon>Tissierellia</taxon>
        <taxon>Tissierellales</taxon>
        <taxon>Tepidimicrobiaceae</taxon>
        <taxon>Schnuerera</taxon>
    </lineage>
</organism>
<dbReference type="PANTHER" id="PTHR21600">
    <property type="entry name" value="MITOCHONDRIAL RNA PSEUDOURIDINE SYNTHASE"/>
    <property type="match status" value="1"/>
</dbReference>
<dbReference type="GO" id="GO:0009982">
    <property type="term" value="F:pseudouridine synthase activity"/>
    <property type="evidence" value="ECO:0007669"/>
    <property type="project" value="InterPro"/>
</dbReference>
<dbReference type="NCBIfam" id="TIGR00005">
    <property type="entry name" value="rluA_subfam"/>
    <property type="match status" value="1"/>
</dbReference>
<evidence type="ECO:0000259" key="7">
    <source>
        <dbReference type="Pfam" id="PF00849"/>
    </source>
</evidence>
<accession>M1ZLF6</accession>
<reference evidence="8 9" key="1">
    <citation type="submission" date="2016-11" db="EMBL/GenBank/DDBJ databases">
        <authorList>
            <person name="Manzoor S."/>
        </authorList>
    </citation>
    <scope>NUCLEOTIDE SEQUENCE [LARGE SCALE GENOMIC DNA]</scope>
    <source>
        <strain evidence="8">Clostridium ultunense strain Esp</strain>
    </source>
</reference>
<dbReference type="HOGENOM" id="CLU_016902_4_4_9"/>
<evidence type="ECO:0000256" key="5">
    <source>
        <dbReference type="PROSITE-ProRule" id="PRU00182"/>
    </source>
</evidence>